<evidence type="ECO:0000259" key="1">
    <source>
        <dbReference type="Pfam" id="PF06054"/>
    </source>
</evidence>
<dbReference type="RefSeq" id="WP_148818399.1">
    <property type="nucleotide sequence ID" value="NZ_CP043046.1"/>
</dbReference>
<evidence type="ECO:0000313" key="3">
    <source>
        <dbReference type="EMBL" id="QEI08856.1"/>
    </source>
</evidence>
<name>A0A5C0B4R8_9BURK</name>
<dbReference type="Pfam" id="PF06054">
    <property type="entry name" value="CoiA_nuc"/>
    <property type="match status" value="1"/>
</dbReference>
<keyword evidence="4" id="KW-1185">Reference proteome</keyword>
<dbReference type="AlphaFoldDB" id="A0A5C0B4R8"/>
<dbReference type="EMBL" id="CP043046">
    <property type="protein sequence ID" value="QEI08856.1"/>
    <property type="molecule type" value="Genomic_DNA"/>
</dbReference>
<gene>
    <name evidence="3" type="ORF">FXN63_25635</name>
</gene>
<reference evidence="3 4" key="1">
    <citation type="submission" date="2019-08" db="EMBL/GenBank/DDBJ databases">
        <title>Amphibian skin-associated Pigmentiphaga: genome sequence and occurrence across geography and hosts.</title>
        <authorList>
            <person name="Bletz M.C."/>
            <person name="Bunk B."/>
            <person name="Sproeer C."/>
            <person name="Biwer P."/>
            <person name="Reiter S."/>
            <person name="Rabemananjara F.C.E."/>
            <person name="Schulz S."/>
            <person name="Overmann J."/>
            <person name="Vences M."/>
        </authorList>
    </citation>
    <scope>NUCLEOTIDE SEQUENCE [LARGE SCALE GENOMIC DNA]</scope>
    <source>
        <strain evidence="3 4">Mada1488</strain>
    </source>
</reference>
<dbReference type="KEGG" id="pacr:FXN63_25635"/>
<organism evidence="3 4">
    <name type="scientific">Pigmentiphaga aceris</name>
    <dbReference type="NCBI Taxonomy" id="1940612"/>
    <lineage>
        <taxon>Bacteria</taxon>
        <taxon>Pseudomonadati</taxon>
        <taxon>Pseudomonadota</taxon>
        <taxon>Betaproteobacteria</taxon>
        <taxon>Burkholderiales</taxon>
        <taxon>Alcaligenaceae</taxon>
        <taxon>Pigmentiphaga</taxon>
    </lineage>
</organism>
<evidence type="ECO:0000313" key="4">
    <source>
        <dbReference type="Proteomes" id="UP000325161"/>
    </source>
</evidence>
<evidence type="ECO:0000259" key="2">
    <source>
        <dbReference type="Pfam" id="PF25164"/>
    </source>
</evidence>
<dbReference type="InterPro" id="IPR057253">
    <property type="entry name" value="CoiA-like_N"/>
</dbReference>
<feature type="domain" description="Competence protein CoiA nuclease-like" evidence="1">
    <location>
        <begin position="60"/>
        <end position="138"/>
    </location>
</feature>
<accession>A0A5C0B4R8</accession>
<protein>
    <submittedName>
        <fullName evidence="3">Competence protein CoiA</fullName>
    </submittedName>
</protein>
<dbReference type="OrthoDB" id="9134102at2"/>
<dbReference type="InterPro" id="IPR010330">
    <property type="entry name" value="CoiA_nuc"/>
</dbReference>
<dbReference type="Pfam" id="PF25164">
    <property type="entry name" value="CoiA_N"/>
    <property type="match status" value="1"/>
</dbReference>
<feature type="domain" description="Competence protein CoiA-like N-terminal" evidence="2">
    <location>
        <begin position="20"/>
        <end position="50"/>
    </location>
</feature>
<sequence length="262" mass="29707">MLTATRQQDGVKVVAAYVDKSHGPFLCTSCQRPLILNKGRIRVHHFRHPPQVARAHGQGESLEHLHCKMEIFDALAQHASVTDVELEKHLGPVVADVFAYIHGQPVAVEVQRSVLSVAEIRERTQAYTGLGINVLWIAVFPDAPTDTEHSPKACERWLHAAYLGRVYYWVNGLSLRPVHFDDMQLPVDGRSWIEPGGARRFSSPYTRTSQRYRTPCAGPLVDLVNDFRPRLLGPFAGGTIDVPQRRLFLDRRPRWWQAIRPD</sequence>
<proteinExistence type="predicted"/>
<dbReference type="Proteomes" id="UP000325161">
    <property type="component" value="Chromosome"/>
</dbReference>